<evidence type="ECO:0000313" key="1">
    <source>
        <dbReference type="EMBL" id="MFH6603347.1"/>
    </source>
</evidence>
<accession>A0ACC7LMZ2</accession>
<keyword evidence="2" id="KW-1185">Reference proteome</keyword>
<sequence>MKKYKVESFLLYSKLTLDTNHILKDSTEKIQELLDKNSKEGWTLTSTDASKFGYAMYYYLYFEREV</sequence>
<protein>
    <submittedName>
        <fullName evidence="1">DUF4177 domain-containing protein</fullName>
    </submittedName>
</protein>
<reference evidence="1" key="1">
    <citation type="submission" date="2024-09" db="EMBL/GenBank/DDBJ databases">
        <authorList>
            <person name="Liu J."/>
        </authorList>
    </citation>
    <scope>NUCLEOTIDE SEQUENCE</scope>
    <source>
        <strain evidence="1">NBU2967</strain>
    </source>
</reference>
<dbReference type="Proteomes" id="UP001595191">
    <property type="component" value="Unassembled WGS sequence"/>
</dbReference>
<evidence type="ECO:0000313" key="2">
    <source>
        <dbReference type="Proteomes" id="UP001595191"/>
    </source>
</evidence>
<name>A0ACC7LMZ2_9FLAO</name>
<comment type="caution">
    <text evidence="1">The sequence shown here is derived from an EMBL/GenBank/DDBJ whole genome shotgun (WGS) entry which is preliminary data.</text>
</comment>
<proteinExistence type="predicted"/>
<dbReference type="EMBL" id="JBHFPV010000001">
    <property type="protein sequence ID" value="MFH6603347.1"/>
    <property type="molecule type" value="Genomic_DNA"/>
</dbReference>
<organism evidence="1 2">
    <name type="scientific">Meishania litoralis</name>
    <dbReference type="NCBI Taxonomy" id="3434685"/>
    <lineage>
        <taxon>Bacteria</taxon>
        <taxon>Pseudomonadati</taxon>
        <taxon>Bacteroidota</taxon>
        <taxon>Flavobacteriia</taxon>
        <taxon>Flavobacteriales</taxon>
        <taxon>Flavobacteriaceae</taxon>
        <taxon>Meishania</taxon>
    </lineage>
</organism>
<gene>
    <name evidence="1" type="ORF">ACEZ3G_07660</name>
</gene>